<dbReference type="InterPro" id="IPR035669">
    <property type="entry name" value="SGNH_plant_lipase-like"/>
</dbReference>
<evidence type="ECO:0000256" key="6">
    <source>
        <dbReference type="ARBA" id="ARBA00022963"/>
    </source>
</evidence>
<dbReference type="SUPFAM" id="SSF52266">
    <property type="entry name" value="SGNH hydrolase"/>
    <property type="match status" value="1"/>
</dbReference>
<feature type="chain" id="PRO_5025542983" evidence="8">
    <location>
        <begin position="29"/>
        <end position="365"/>
    </location>
</feature>
<dbReference type="Gene3D" id="3.40.50.1110">
    <property type="entry name" value="SGNH hydrolase"/>
    <property type="match status" value="1"/>
</dbReference>
<dbReference type="GO" id="GO:0005576">
    <property type="term" value="C:extracellular region"/>
    <property type="evidence" value="ECO:0007669"/>
    <property type="project" value="UniProtKB-SubCell"/>
</dbReference>
<evidence type="ECO:0000313" key="9">
    <source>
        <dbReference type="EMBL" id="KAE8660281.1"/>
    </source>
</evidence>
<organism evidence="9 10">
    <name type="scientific">Hibiscus syriacus</name>
    <name type="common">Rose of Sharon</name>
    <dbReference type="NCBI Taxonomy" id="106335"/>
    <lineage>
        <taxon>Eukaryota</taxon>
        <taxon>Viridiplantae</taxon>
        <taxon>Streptophyta</taxon>
        <taxon>Embryophyta</taxon>
        <taxon>Tracheophyta</taxon>
        <taxon>Spermatophyta</taxon>
        <taxon>Magnoliopsida</taxon>
        <taxon>eudicotyledons</taxon>
        <taxon>Gunneridae</taxon>
        <taxon>Pentapetalae</taxon>
        <taxon>rosids</taxon>
        <taxon>malvids</taxon>
        <taxon>Malvales</taxon>
        <taxon>Malvaceae</taxon>
        <taxon>Malvoideae</taxon>
        <taxon>Hibiscus</taxon>
    </lineage>
</organism>
<dbReference type="EMBL" id="VEPZ02001732">
    <property type="protein sequence ID" value="KAE8660281.1"/>
    <property type="molecule type" value="Genomic_DNA"/>
</dbReference>
<accession>A0A6A2WM62</accession>
<name>A0A6A2WM62_HIBSY</name>
<gene>
    <name evidence="9" type="ORF">F3Y22_tig00116954pilonHSYRG00084</name>
</gene>
<feature type="signal peptide" evidence="8">
    <location>
        <begin position="1"/>
        <end position="28"/>
    </location>
</feature>
<comment type="subcellular location">
    <subcellularLocation>
        <location evidence="1">Secreted</location>
    </subcellularLocation>
</comment>
<comment type="caution">
    <text evidence="9">The sequence shown here is derived from an EMBL/GenBank/DDBJ whole genome shotgun (WGS) entry which is preliminary data.</text>
</comment>
<sequence length="365" mass="40345">MDSNLKLSKLMAISVLLVLLRLRSWANAKPEVPCFFIFGDSFSDNGNNNDLKTLAKVDYPPYGNDFPLGPTGRFTNGRNLQDFIVELLGFKNYIPSFSEVKETGKNILRGVNYASGSAGILDETGKYNVGARIPLTQQIIQNHKIIIQDITKGMQNDLPAAKKLLNKCIYSIQVGSNDYINNYFIPKFYDTSRRYSLSAFTDLLIQQLSNQIKVLYDNSARKFAVYGLPPIGCTPNAISLYGTTNGSPCVDKLNQAAVIFNEKLTPLIYQLNNNLTHAKFTYLNPSGSPIDPAEIVKNGTCCKTGGGAGELCIRNSKPCSNPKKHIFWDGVHLTEDQMQVMANNAYSCSSPVCANPFNLHKLAML</sequence>
<keyword evidence="7" id="KW-0443">Lipid metabolism</keyword>
<dbReference type="Pfam" id="PF00657">
    <property type="entry name" value="Lipase_GDSL"/>
    <property type="match status" value="1"/>
</dbReference>
<evidence type="ECO:0000256" key="3">
    <source>
        <dbReference type="ARBA" id="ARBA00022525"/>
    </source>
</evidence>
<keyword evidence="4 8" id="KW-0732">Signal</keyword>
<evidence type="ECO:0000313" key="10">
    <source>
        <dbReference type="Proteomes" id="UP000436088"/>
    </source>
</evidence>
<dbReference type="PANTHER" id="PTHR45650:SF9">
    <property type="entry name" value="SGNH HYDROLASE-TYPE ESTERASE DOMAIN-CONTAINING PROTEIN"/>
    <property type="match status" value="1"/>
</dbReference>
<proteinExistence type="inferred from homology"/>
<dbReference type="InterPro" id="IPR036514">
    <property type="entry name" value="SGNH_hydro_sf"/>
</dbReference>
<evidence type="ECO:0000256" key="1">
    <source>
        <dbReference type="ARBA" id="ARBA00004613"/>
    </source>
</evidence>
<keyword evidence="10" id="KW-1185">Reference proteome</keyword>
<dbReference type="AlphaFoldDB" id="A0A6A2WM62"/>
<evidence type="ECO:0000256" key="7">
    <source>
        <dbReference type="ARBA" id="ARBA00023098"/>
    </source>
</evidence>
<keyword evidence="6" id="KW-0442">Lipid degradation</keyword>
<dbReference type="InterPro" id="IPR001087">
    <property type="entry name" value="GDSL"/>
</dbReference>
<evidence type="ECO:0000256" key="8">
    <source>
        <dbReference type="SAM" id="SignalP"/>
    </source>
</evidence>
<dbReference type="CDD" id="cd01837">
    <property type="entry name" value="SGNH_plant_lipase_like"/>
    <property type="match status" value="1"/>
</dbReference>
<keyword evidence="3" id="KW-0964">Secreted</keyword>
<reference evidence="9" key="1">
    <citation type="submission" date="2019-09" db="EMBL/GenBank/DDBJ databases">
        <title>Draft genome information of white flower Hibiscus syriacus.</title>
        <authorList>
            <person name="Kim Y.-M."/>
        </authorList>
    </citation>
    <scope>NUCLEOTIDE SEQUENCE [LARGE SCALE GENOMIC DNA]</scope>
    <source>
        <strain evidence="9">YM2019G1</strain>
    </source>
</reference>
<dbReference type="PANTHER" id="PTHR45650">
    <property type="entry name" value="GDSL-LIKE LIPASE/ACYLHYDROLASE-RELATED"/>
    <property type="match status" value="1"/>
</dbReference>
<dbReference type="GO" id="GO:0016042">
    <property type="term" value="P:lipid catabolic process"/>
    <property type="evidence" value="ECO:0007669"/>
    <property type="project" value="UniProtKB-KW"/>
</dbReference>
<evidence type="ECO:0000256" key="4">
    <source>
        <dbReference type="ARBA" id="ARBA00022729"/>
    </source>
</evidence>
<protein>
    <submittedName>
        <fullName evidence="9">GDSL-like Lipase/Acylhydrolase superfamily protein, putative isoform 2</fullName>
    </submittedName>
</protein>
<dbReference type="GO" id="GO:0016788">
    <property type="term" value="F:hydrolase activity, acting on ester bonds"/>
    <property type="evidence" value="ECO:0007669"/>
    <property type="project" value="InterPro"/>
</dbReference>
<dbReference type="Proteomes" id="UP000436088">
    <property type="component" value="Unassembled WGS sequence"/>
</dbReference>
<comment type="similarity">
    <text evidence="2">Belongs to the 'GDSL' lipolytic enzyme family.</text>
</comment>
<keyword evidence="5" id="KW-0378">Hydrolase</keyword>
<evidence type="ECO:0000256" key="2">
    <source>
        <dbReference type="ARBA" id="ARBA00008668"/>
    </source>
</evidence>
<dbReference type="InterPro" id="IPR051238">
    <property type="entry name" value="GDSL_esterase/lipase"/>
</dbReference>
<evidence type="ECO:0000256" key="5">
    <source>
        <dbReference type="ARBA" id="ARBA00022801"/>
    </source>
</evidence>